<organism evidence="1 2">
    <name type="scientific">Enterococcus larvae</name>
    <dbReference type="NCBI Taxonomy" id="2794352"/>
    <lineage>
        <taxon>Bacteria</taxon>
        <taxon>Bacillati</taxon>
        <taxon>Bacillota</taxon>
        <taxon>Bacilli</taxon>
        <taxon>Lactobacillales</taxon>
        <taxon>Enterococcaceae</taxon>
        <taxon>Enterococcus</taxon>
    </lineage>
</organism>
<accession>A0ABS4CKX0</accession>
<gene>
    <name evidence="1" type="ORF">I6N96_12675</name>
</gene>
<proteinExistence type="predicted"/>
<comment type="caution">
    <text evidence="1">The sequence shown here is derived from an EMBL/GenBank/DDBJ whole genome shotgun (WGS) entry which is preliminary data.</text>
</comment>
<evidence type="ECO:0000313" key="1">
    <source>
        <dbReference type="EMBL" id="MBP1047128.1"/>
    </source>
</evidence>
<keyword evidence="2" id="KW-1185">Reference proteome</keyword>
<protein>
    <submittedName>
        <fullName evidence="1">Uncharacterized protein</fullName>
    </submittedName>
</protein>
<name>A0ABS4CKX0_9ENTE</name>
<reference evidence="1 2" key="1">
    <citation type="submission" date="2020-12" db="EMBL/GenBank/DDBJ databases">
        <title>Vagococcus allomyrinae sp. nov. and Enterococcus lavae sp. nov., isolated from the larvae of Allomyrina dichotoma.</title>
        <authorList>
            <person name="Lee S.D."/>
        </authorList>
    </citation>
    <scope>NUCLEOTIDE SEQUENCE [LARGE SCALE GENOMIC DNA]</scope>
    <source>
        <strain evidence="1 2">BWM-S5</strain>
    </source>
</reference>
<sequence>MMAEVNEFTKELRVILDAAIELEADPKILEENRIKVSPRCGYDLEVLQAEATRQGVMLVVNNIYLTELDESKKELDNFCSILNIAGVSHDMVGINKKLLKYRLVVFPASEIVGLALENDAKKFEKLEIVFEKGAIQARDSRGELEDNSERGERIRQKEEASQALSRYGIEFQAVDAETIEVFPSSHTERQEIERTLKEYRLVQFVYKTDKYTKIPMSAAEKREIVKDLAAKFKQYGNGFLEMKNAYTIVAYAKSEKLRELYKKMFSEYWYRYVEVDGEIKALRLVVENLYSNGEMFTNDEWSTIKHKANEMVESLSDVVIDFSNEQVIIRAPKFDSVRTLYWLKNYDSRKLEAENDKGFIYTNITFKFDE</sequence>
<dbReference type="Proteomes" id="UP000673375">
    <property type="component" value="Unassembled WGS sequence"/>
</dbReference>
<dbReference type="EMBL" id="JAEDXU010000006">
    <property type="protein sequence ID" value="MBP1047128.1"/>
    <property type="molecule type" value="Genomic_DNA"/>
</dbReference>
<evidence type="ECO:0000313" key="2">
    <source>
        <dbReference type="Proteomes" id="UP000673375"/>
    </source>
</evidence>